<proteinExistence type="predicted"/>
<dbReference type="PANTHER" id="PTHR36558:SF1">
    <property type="entry name" value="RESTRICTION ENDONUCLEASE DOMAIN-CONTAINING PROTEIN-RELATED"/>
    <property type="match status" value="1"/>
</dbReference>
<evidence type="ECO:0000313" key="3">
    <source>
        <dbReference type="Proteomes" id="UP000005561"/>
    </source>
</evidence>
<dbReference type="PANTHER" id="PTHR36558">
    <property type="entry name" value="GLR1098 PROTEIN"/>
    <property type="match status" value="1"/>
</dbReference>
<dbReference type="Proteomes" id="UP000005561">
    <property type="component" value="Unassembled WGS sequence"/>
</dbReference>
<dbReference type="InterPro" id="IPR008538">
    <property type="entry name" value="Uma2"/>
</dbReference>
<dbReference type="Gene3D" id="3.90.1570.10">
    <property type="entry name" value="tt1808, chain A"/>
    <property type="match status" value="1"/>
</dbReference>
<gene>
    <name evidence="2" type="ORF">BRYFOR_06125</name>
</gene>
<reference evidence="2" key="1">
    <citation type="submission" date="2009-07" db="EMBL/GenBank/DDBJ databases">
        <authorList>
            <person name="Weinstock G."/>
            <person name="Sodergren E."/>
            <person name="Clifton S."/>
            <person name="Fulton L."/>
            <person name="Fulton B."/>
            <person name="Courtney L."/>
            <person name="Fronick C."/>
            <person name="Harrison M."/>
            <person name="Strong C."/>
            <person name="Farmer C."/>
            <person name="Delahaunty K."/>
            <person name="Markovic C."/>
            <person name="Hall O."/>
            <person name="Minx P."/>
            <person name="Tomlinson C."/>
            <person name="Mitreva M."/>
            <person name="Nelson J."/>
            <person name="Hou S."/>
            <person name="Wollam A."/>
            <person name="Pepin K.H."/>
            <person name="Johnson M."/>
            <person name="Bhonagiri V."/>
            <person name="Nash W.E."/>
            <person name="Warren W."/>
            <person name="Chinwalla A."/>
            <person name="Mardis E.R."/>
            <person name="Wilson R.K."/>
        </authorList>
    </citation>
    <scope>NUCLEOTIDE SEQUENCE [LARGE SCALE GENOMIC DNA]</scope>
    <source>
        <strain evidence="2">DSM 14469</strain>
    </source>
</reference>
<dbReference type="InterPro" id="IPR011335">
    <property type="entry name" value="Restrct_endonuc-II-like"/>
</dbReference>
<dbReference type="RefSeq" id="WP_006860922.1">
    <property type="nucleotide sequence ID" value="NZ_ACCL02000004.1"/>
</dbReference>
<evidence type="ECO:0000259" key="1">
    <source>
        <dbReference type="Pfam" id="PF05685"/>
    </source>
</evidence>
<dbReference type="EMBL" id="ACCL02000004">
    <property type="protein sequence ID" value="EET61933.1"/>
    <property type="molecule type" value="Genomic_DNA"/>
</dbReference>
<sequence length="170" mass="19844">MNLDIKITDMSGATPNHSIFITNFVAIVHGQLKDSTCRVFPDNVQYKWKLNDGSEKTVIPDATINCQVRKRRGNSFLNAPQFVMEVLSPSTEKYDRGEKMDIYCEEEIAEYWIANLKLRQIEIYDLDYENGTTPRYYLTDTVTDENKEKLHLHQFPHIKIDFDELFDGVE</sequence>
<protein>
    <recommendedName>
        <fullName evidence="1">Putative restriction endonuclease domain-containing protein</fullName>
    </recommendedName>
</protein>
<organism evidence="2 3">
    <name type="scientific">Marvinbryantia formatexigens DSM 14469</name>
    <dbReference type="NCBI Taxonomy" id="478749"/>
    <lineage>
        <taxon>Bacteria</taxon>
        <taxon>Bacillati</taxon>
        <taxon>Bacillota</taxon>
        <taxon>Clostridia</taxon>
        <taxon>Lachnospirales</taxon>
        <taxon>Lachnospiraceae</taxon>
        <taxon>Marvinbryantia</taxon>
    </lineage>
</organism>
<dbReference type="AlphaFoldDB" id="C6LBY0"/>
<dbReference type="OrthoDB" id="9808428at2"/>
<name>C6LBY0_9FIRM</name>
<dbReference type="SUPFAM" id="SSF52980">
    <property type="entry name" value="Restriction endonuclease-like"/>
    <property type="match status" value="1"/>
</dbReference>
<dbReference type="eggNOG" id="COG4636">
    <property type="taxonomic scope" value="Bacteria"/>
</dbReference>
<keyword evidence="3" id="KW-1185">Reference proteome</keyword>
<comment type="caution">
    <text evidence="2">The sequence shown here is derived from an EMBL/GenBank/DDBJ whole genome shotgun (WGS) entry which is preliminary data.</text>
</comment>
<accession>C6LBY0</accession>
<evidence type="ECO:0000313" key="2">
    <source>
        <dbReference type="EMBL" id="EET61933.1"/>
    </source>
</evidence>
<dbReference type="CDD" id="cd06260">
    <property type="entry name" value="DUF820-like"/>
    <property type="match status" value="1"/>
</dbReference>
<dbReference type="Pfam" id="PF05685">
    <property type="entry name" value="Uma2"/>
    <property type="match status" value="1"/>
</dbReference>
<feature type="domain" description="Putative restriction endonuclease" evidence="1">
    <location>
        <begin position="7"/>
        <end position="136"/>
    </location>
</feature>
<dbReference type="InterPro" id="IPR012296">
    <property type="entry name" value="Nuclease_put_TT1808"/>
</dbReference>